<feature type="transmembrane region" description="Helical" evidence="1">
    <location>
        <begin position="114"/>
        <end position="133"/>
    </location>
</feature>
<evidence type="ECO:0000256" key="1">
    <source>
        <dbReference type="SAM" id="Phobius"/>
    </source>
</evidence>
<keyword evidence="1" id="KW-0812">Transmembrane</keyword>
<feature type="transmembrane region" description="Helical" evidence="1">
    <location>
        <begin position="357"/>
        <end position="377"/>
    </location>
</feature>
<feature type="transmembrane region" description="Helical" evidence="1">
    <location>
        <begin position="512"/>
        <end position="529"/>
    </location>
</feature>
<dbReference type="PANTHER" id="PTHR38434">
    <property type="entry name" value="BLL2549 PROTEIN"/>
    <property type="match status" value="1"/>
</dbReference>
<evidence type="ECO:0000313" key="3">
    <source>
        <dbReference type="Proteomes" id="UP001528920"/>
    </source>
</evidence>
<feature type="transmembrane region" description="Helical" evidence="1">
    <location>
        <begin position="675"/>
        <end position="695"/>
    </location>
</feature>
<keyword evidence="1" id="KW-0472">Membrane</keyword>
<evidence type="ECO:0000313" key="2">
    <source>
        <dbReference type="EMBL" id="MDE5417251.1"/>
    </source>
</evidence>
<dbReference type="EMBL" id="JAKJSC010000001">
    <property type="protein sequence ID" value="MDE5417251.1"/>
    <property type="molecule type" value="Genomic_DNA"/>
</dbReference>
<feature type="transmembrane region" description="Helical" evidence="1">
    <location>
        <begin position="173"/>
        <end position="193"/>
    </location>
</feature>
<feature type="transmembrane region" description="Helical" evidence="1">
    <location>
        <begin position="301"/>
        <end position="322"/>
    </location>
</feature>
<dbReference type="InterPro" id="IPR019286">
    <property type="entry name" value="DUF2339_TM"/>
</dbReference>
<feature type="transmembrane region" description="Helical" evidence="1">
    <location>
        <begin position="471"/>
        <end position="491"/>
    </location>
</feature>
<sequence length="794" mass="90502">MPDKNDKIQELLRKQESLWNKQELLSNEINDLRFEITRLQQSDSQALQEKPKVETLNDILLEYKAPQEQTPSVPEIKQSVADKNKARKSAIKETIASKNKAPNLDLEKFIGENLINKIGIIITVIGVSIGAKYSIDNDLISPLTRIILGYLAGIGLLGFGIKLKEKYESYSAVLVSGAIAIMYFITYAAYSFYELFPQTLAFILMLVFTVFTVVAAINYNKQVIAHIGLVGAYAVPFLLSDGSGKVAVLFSYMAIINIGILFLAFKKHWKPLYYSAFSLSWLIYFSWFVGDYSYDEHFSLASTFLFVFFATFYLMFLAYKLVRKEALEKTNSSLLLSNSFIFYGIGIALLSKNHDEYLGLFTLCNAILHSIVSIIVYKRNLADKNIFYLISGLVLIFTTITIPVQLDGNWVTLLWVTEAALLFWIGRTKKVSIYELLSYPMMILAFSSILQDWSEMYYSYHVSDPLSKITPILNVHFLSAILFIVSFGFINRINYNPKYPSQITSKEFLSKAISFLVPSILLFTLYFSLRMEIDTYWKQVFSDSAISVQADGQDYARTIKNFDIKNFQSIWIINYSLLFFALLSFVNIKKIQIKKLDYACTGLLAFTVILFLTQGLYAISELREAYLNNEQSEYFQHGAFNIIIRYISMGFAGLALGALYMQIKERLNTKSLRLGFEYLLATSIVWILSSELLNWMDIAGSAQSYKLGLSILWGSYALLLISFGIWKNKKHLRIAAIGWFGITLVKLFFYDISHLSTIAKTIVFVSLGILLLITSFLYNKYKSNISEEADTEIN</sequence>
<dbReference type="Pfam" id="PF10101">
    <property type="entry name" value="DUF2339"/>
    <property type="match status" value="1"/>
</dbReference>
<protein>
    <submittedName>
        <fullName evidence="2">DUF2339 domain-containing protein</fullName>
    </submittedName>
</protein>
<reference evidence="2 3" key="1">
    <citation type="submission" date="2022-01" db="EMBL/GenBank/DDBJ databases">
        <title>Labilibaculum sp. nov, a marine bacterium isolated from Antarctica.</title>
        <authorList>
            <person name="Dai W."/>
        </authorList>
    </citation>
    <scope>NUCLEOTIDE SEQUENCE [LARGE SCALE GENOMIC DNA]</scope>
    <source>
        <strain evidence="2 3">DW002</strain>
    </source>
</reference>
<name>A0ABT5VP84_9BACT</name>
<feature type="transmembrane region" description="Helical" evidence="1">
    <location>
        <begin position="733"/>
        <end position="752"/>
    </location>
</feature>
<feature type="transmembrane region" description="Helical" evidence="1">
    <location>
        <begin position="598"/>
        <end position="619"/>
    </location>
</feature>
<keyword evidence="1" id="KW-1133">Transmembrane helix</keyword>
<feature type="transmembrane region" description="Helical" evidence="1">
    <location>
        <begin position="223"/>
        <end position="240"/>
    </location>
</feature>
<feature type="transmembrane region" description="Helical" evidence="1">
    <location>
        <begin position="246"/>
        <end position="265"/>
    </location>
</feature>
<feature type="transmembrane region" description="Helical" evidence="1">
    <location>
        <begin position="386"/>
        <end position="404"/>
    </location>
</feature>
<gene>
    <name evidence="2" type="ORF">L3049_04455</name>
</gene>
<feature type="transmembrane region" description="Helical" evidence="1">
    <location>
        <begin position="139"/>
        <end position="161"/>
    </location>
</feature>
<feature type="transmembrane region" description="Helical" evidence="1">
    <location>
        <begin position="199"/>
        <end position="216"/>
    </location>
</feature>
<dbReference type="Proteomes" id="UP001528920">
    <property type="component" value="Unassembled WGS sequence"/>
</dbReference>
<feature type="transmembrane region" description="Helical" evidence="1">
    <location>
        <begin position="758"/>
        <end position="778"/>
    </location>
</feature>
<feature type="transmembrane region" description="Helical" evidence="1">
    <location>
        <begin position="272"/>
        <end position="289"/>
    </location>
</feature>
<feature type="transmembrane region" description="Helical" evidence="1">
    <location>
        <begin position="410"/>
        <end position="426"/>
    </location>
</feature>
<dbReference type="RefSeq" id="WP_275108590.1">
    <property type="nucleotide sequence ID" value="NZ_JAKJSC010000001.1"/>
</dbReference>
<comment type="caution">
    <text evidence="2">The sequence shown here is derived from an EMBL/GenBank/DDBJ whole genome shotgun (WGS) entry which is preliminary data.</text>
</comment>
<feature type="transmembrane region" description="Helical" evidence="1">
    <location>
        <begin position="334"/>
        <end position="351"/>
    </location>
</feature>
<dbReference type="PANTHER" id="PTHR38434:SF1">
    <property type="entry name" value="BLL2549 PROTEIN"/>
    <property type="match status" value="1"/>
</dbReference>
<proteinExistence type="predicted"/>
<accession>A0ABT5VP84</accession>
<feature type="transmembrane region" description="Helical" evidence="1">
    <location>
        <begin position="569"/>
        <end position="586"/>
    </location>
</feature>
<keyword evidence="3" id="KW-1185">Reference proteome</keyword>
<feature type="transmembrane region" description="Helical" evidence="1">
    <location>
        <begin position="433"/>
        <end position="451"/>
    </location>
</feature>
<feature type="transmembrane region" description="Helical" evidence="1">
    <location>
        <begin position="707"/>
        <end position="726"/>
    </location>
</feature>
<feature type="transmembrane region" description="Helical" evidence="1">
    <location>
        <begin position="639"/>
        <end position="663"/>
    </location>
</feature>
<organism evidence="2 3">
    <name type="scientific">Paralabilibaculum antarcticum</name>
    <dbReference type="NCBI Taxonomy" id="2912572"/>
    <lineage>
        <taxon>Bacteria</taxon>
        <taxon>Pseudomonadati</taxon>
        <taxon>Bacteroidota</taxon>
        <taxon>Bacteroidia</taxon>
        <taxon>Marinilabiliales</taxon>
        <taxon>Marinifilaceae</taxon>
        <taxon>Paralabilibaculum</taxon>
    </lineage>
</organism>